<evidence type="ECO:0000256" key="1">
    <source>
        <dbReference type="SAM" id="MobiDB-lite"/>
    </source>
</evidence>
<dbReference type="Proteomes" id="UP001596413">
    <property type="component" value="Unassembled WGS sequence"/>
</dbReference>
<protein>
    <submittedName>
        <fullName evidence="4">MCE family protein</fullName>
    </submittedName>
</protein>
<name>A0ABW2GEI2_9ACTN</name>
<proteinExistence type="predicted"/>
<sequence length="400" mass="41680">MAQATGLRARIHDAAGGFAGRGRTVVVTGTALAVLVAGGVVWSAVADPGGEKVTAYFHSGVGVYEGSELKVLGVSVGSVESVQPQGRRVKVTLRLDEGVKVPADAQAVVISPSLVSGRYVQLTPAYESGPVLGDGDEIPVERTATPVEVDEIYEQITRFSDALGPEGANAKGALSDLIDTGAANLDGNGKELSDSIEQFGDATATLAGRSGDLFGTLKNLQSFTTMLKDNDTQVRDVEGRLSDVTTFLAEDRDELAQALRQLGSALGHVQKFVKDNRGRIKGNVDKLAELTDVIVANRASLAEAMDAIPLAADNVLRAYDPESRTIDGRGNLNEISMGGPLLEDDSPTAGLVAVPEKRLGALPELPLPTVGQVYGTPEKAAPQQDASPQDAEKNQTGADG</sequence>
<dbReference type="EMBL" id="JBHSZO010000006">
    <property type="protein sequence ID" value="MFC7217710.1"/>
    <property type="molecule type" value="Genomic_DNA"/>
</dbReference>
<dbReference type="InterPro" id="IPR052336">
    <property type="entry name" value="MlaD_Phospholipid_Transporter"/>
</dbReference>
<gene>
    <name evidence="4" type="ORF">ACFQLX_05915</name>
</gene>
<comment type="caution">
    <text evidence="4">The sequence shown here is derived from an EMBL/GenBank/DDBJ whole genome shotgun (WGS) entry which is preliminary data.</text>
</comment>
<evidence type="ECO:0000313" key="5">
    <source>
        <dbReference type="Proteomes" id="UP001596413"/>
    </source>
</evidence>
<dbReference type="RefSeq" id="WP_386412747.1">
    <property type="nucleotide sequence ID" value="NZ_JBHSZO010000006.1"/>
</dbReference>
<evidence type="ECO:0000259" key="2">
    <source>
        <dbReference type="Pfam" id="PF02470"/>
    </source>
</evidence>
<dbReference type="InterPro" id="IPR003399">
    <property type="entry name" value="Mce/MlaD"/>
</dbReference>
<dbReference type="InterPro" id="IPR024516">
    <property type="entry name" value="Mce_C"/>
</dbReference>
<keyword evidence="5" id="KW-1185">Reference proteome</keyword>
<feature type="region of interest" description="Disordered" evidence="1">
    <location>
        <begin position="362"/>
        <end position="400"/>
    </location>
</feature>
<dbReference type="InterPro" id="IPR005693">
    <property type="entry name" value="Mce"/>
</dbReference>
<dbReference type="PANTHER" id="PTHR33371">
    <property type="entry name" value="INTERMEMBRANE PHOSPHOLIPID TRANSPORT SYSTEM BINDING PROTEIN MLAD-RELATED"/>
    <property type="match status" value="1"/>
</dbReference>
<organism evidence="4 5">
    <name type="scientific">Streptomyces polyrhachis</name>
    <dbReference type="NCBI Taxonomy" id="1282885"/>
    <lineage>
        <taxon>Bacteria</taxon>
        <taxon>Bacillati</taxon>
        <taxon>Actinomycetota</taxon>
        <taxon>Actinomycetes</taxon>
        <taxon>Kitasatosporales</taxon>
        <taxon>Streptomycetaceae</taxon>
        <taxon>Streptomyces</taxon>
    </lineage>
</organism>
<reference evidence="5" key="1">
    <citation type="journal article" date="2019" name="Int. J. Syst. Evol. Microbiol.">
        <title>The Global Catalogue of Microorganisms (GCM) 10K type strain sequencing project: providing services to taxonomists for standard genome sequencing and annotation.</title>
        <authorList>
            <consortium name="The Broad Institute Genomics Platform"/>
            <consortium name="The Broad Institute Genome Sequencing Center for Infectious Disease"/>
            <person name="Wu L."/>
            <person name="Ma J."/>
        </authorList>
    </citation>
    <scope>NUCLEOTIDE SEQUENCE [LARGE SCALE GENOMIC DNA]</scope>
    <source>
        <strain evidence="5">CGMCC 1.13681</strain>
    </source>
</reference>
<dbReference type="NCBIfam" id="TIGR00996">
    <property type="entry name" value="Mtu_fam_mce"/>
    <property type="match status" value="1"/>
</dbReference>
<evidence type="ECO:0000259" key="3">
    <source>
        <dbReference type="Pfam" id="PF11887"/>
    </source>
</evidence>
<feature type="compositionally biased region" description="Low complexity" evidence="1">
    <location>
        <begin position="380"/>
        <end position="389"/>
    </location>
</feature>
<evidence type="ECO:0000313" key="4">
    <source>
        <dbReference type="EMBL" id="MFC7217710.1"/>
    </source>
</evidence>
<feature type="domain" description="Mce/MlaD" evidence="2">
    <location>
        <begin position="50"/>
        <end position="124"/>
    </location>
</feature>
<dbReference type="PANTHER" id="PTHR33371:SF4">
    <property type="entry name" value="INTERMEMBRANE PHOSPHOLIPID TRANSPORT SYSTEM BINDING PROTEIN MLAD"/>
    <property type="match status" value="1"/>
</dbReference>
<dbReference type="Pfam" id="PF11887">
    <property type="entry name" value="Mce4_CUP1"/>
    <property type="match status" value="1"/>
</dbReference>
<feature type="domain" description="Mammalian cell entry C-terminal" evidence="3">
    <location>
        <begin position="131"/>
        <end position="310"/>
    </location>
</feature>
<accession>A0ABW2GEI2</accession>
<dbReference type="Pfam" id="PF02470">
    <property type="entry name" value="MlaD"/>
    <property type="match status" value="1"/>
</dbReference>